<dbReference type="Proteomes" id="UP000237319">
    <property type="component" value="Unassembled WGS sequence"/>
</dbReference>
<dbReference type="AlphaFoldDB" id="A0A2S5CVS7"/>
<sequence length="60" mass="6854">MVVCSHKKDARFSIANTIASYSMFLFIECHLLSHNIKRFASPPRSFQNGKIHDAAHHENV</sequence>
<keyword evidence="2" id="KW-1185">Reference proteome</keyword>
<evidence type="ECO:0000313" key="2">
    <source>
        <dbReference type="Proteomes" id="UP000237319"/>
    </source>
</evidence>
<proteinExistence type="predicted"/>
<organism evidence="1 2">
    <name type="scientific">Lysinibacillus sphaericus</name>
    <name type="common">Bacillus sphaericus</name>
    <dbReference type="NCBI Taxonomy" id="1421"/>
    <lineage>
        <taxon>Bacteria</taxon>
        <taxon>Bacillati</taxon>
        <taxon>Bacillota</taxon>
        <taxon>Bacilli</taxon>
        <taxon>Bacillales</taxon>
        <taxon>Bacillaceae</taxon>
        <taxon>Lysinibacillus</taxon>
    </lineage>
</organism>
<gene>
    <name evidence="1" type="ORF">LYSIN_03756</name>
</gene>
<comment type="caution">
    <text evidence="1">The sequence shown here is derived from an EMBL/GenBank/DDBJ whole genome shotgun (WGS) entry which is preliminary data.</text>
</comment>
<name>A0A2S5CVS7_LYSSH</name>
<protein>
    <submittedName>
        <fullName evidence="1">Uncharacterized protein</fullName>
    </submittedName>
</protein>
<accession>A0A2S5CVS7</accession>
<evidence type="ECO:0000313" key="1">
    <source>
        <dbReference type="EMBL" id="POZ54896.1"/>
    </source>
</evidence>
<dbReference type="EMBL" id="PGLV01000003">
    <property type="protein sequence ID" value="POZ54896.1"/>
    <property type="molecule type" value="Genomic_DNA"/>
</dbReference>
<reference evidence="1 2" key="1">
    <citation type="submission" date="2017-11" db="EMBL/GenBank/DDBJ databases">
        <title>Genome sequence of Lysinibacillus sphaericus, a lignin-degrading bacteria isolated from municipal solid waste soil.</title>
        <authorList>
            <person name="Persinoti G.F."/>
            <person name="Paixao D.A."/>
            <person name="Bugg T.D."/>
            <person name="Squina F.M."/>
        </authorList>
    </citation>
    <scope>NUCLEOTIDE SEQUENCE [LARGE SCALE GENOMIC DNA]</scope>
    <source>
        <strain evidence="1 2">A1</strain>
    </source>
</reference>